<dbReference type="STRING" id="966.BTA35_0215380"/>
<dbReference type="RefSeq" id="WP_078320693.1">
    <property type="nucleotide sequence ID" value="NZ_FXTS01000010.1"/>
</dbReference>
<protein>
    <recommendedName>
        <fullName evidence="4">Pilus assembly protein PilP</fullName>
    </recommendedName>
</protein>
<evidence type="ECO:0000313" key="2">
    <source>
        <dbReference type="EMBL" id="OOV86112.1"/>
    </source>
</evidence>
<dbReference type="InterPro" id="IPR007446">
    <property type="entry name" value="PilP"/>
</dbReference>
<accession>A0A1T1H8E6</accession>
<gene>
    <name evidence="2" type="ORF">BTA35_0215380</name>
</gene>
<proteinExistence type="predicted"/>
<keyword evidence="3" id="KW-1185">Reference proteome</keyword>
<feature type="region of interest" description="Disordered" evidence="1">
    <location>
        <begin position="70"/>
        <end position="93"/>
    </location>
</feature>
<organism evidence="2 3">
    <name type="scientific">Oceanospirillum linum</name>
    <dbReference type="NCBI Taxonomy" id="966"/>
    <lineage>
        <taxon>Bacteria</taxon>
        <taxon>Pseudomonadati</taxon>
        <taxon>Pseudomonadota</taxon>
        <taxon>Gammaproteobacteria</taxon>
        <taxon>Oceanospirillales</taxon>
        <taxon>Oceanospirillaceae</taxon>
        <taxon>Oceanospirillum</taxon>
    </lineage>
</organism>
<reference evidence="2" key="1">
    <citation type="submission" date="2017-02" db="EMBL/GenBank/DDBJ databases">
        <title>Draft Genome Sequence of the Salt Water Bacterium Oceanospirillum linum ATCC 11336.</title>
        <authorList>
            <person name="Trachtenberg A.M."/>
            <person name="Carney J.G."/>
            <person name="Linnane J.D."/>
            <person name="Rheaume B.A."/>
            <person name="Pitts N.L."/>
            <person name="Mykles D.L."/>
            <person name="Maclea K.S."/>
        </authorList>
    </citation>
    <scope>NUCLEOTIDE SEQUENCE [LARGE SCALE GENOMIC DNA]</scope>
    <source>
        <strain evidence="2">ATCC 11336</strain>
    </source>
</reference>
<evidence type="ECO:0000256" key="1">
    <source>
        <dbReference type="SAM" id="MobiDB-lite"/>
    </source>
</evidence>
<dbReference type="Pfam" id="PF04351">
    <property type="entry name" value="PilP"/>
    <property type="match status" value="1"/>
</dbReference>
<evidence type="ECO:0008006" key="4">
    <source>
        <dbReference type="Google" id="ProtNLM"/>
    </source>
</evidence>
<evidence type="ECO:0000313" key="3">
    <source>
        <dbReference type="Proteomes" id="UP000190064"/>
    </source>
</evidence>
<dbReference type="PIRSF" id="PIRSF016481">
    <property type="entry name" value="Pilus_assembly_PilP"/>
    <property type="match status" value="1"/>
</dbReference>
<dbReference type="Proteomes" id="UP000190064">
    <property type="component" value="Unassembled WGS sequence"/>
</dbReference>
<dbReference type="Gene3D" id="2.30.30.830">
    <property type="match status" value="1"/>
</dbReference>
<name>A0A1T1H8E6_OCELI</name>
<dbReference type="PROSITE" id="PS51257">
    <property type="entry name" value="PROKAR_LIPOPROTEIN"/>
    <property type="match status" value="1"/>
</dbReference>
<comment type="caution">
    <text evidence="2">The sequence shown here is derived from an EMBL/GenBank/DDBJ whole genome shotgun (WGS) entry which is preliminary data.</text>
</comment>
<dbReference type="EMBL" id="MTSD02000009">
    <property type="protein sequence ID" value="OOV86112.1"/>
    <property type="molecule type" value="Genomic_DNA"/>
</dbReference>
<dbReference type="AlphaFoldDB" id="A0A1T1H8E6"/>
<sequence>MIKALIAFLFSGVTLLTLLTGCRSHDDHSALLTLLQEIRNRPPGSIAPLPETLTPPSVRYTGSLQPSPFKLRKEQQTSAPPTGPDLFIPDSTRPKGVLEQHPLQELSFVGTLQLSDDHTPKAFIDDGHGEVHKVIAGQYMGQNFGRVVKISEDTVYIEETVQDEQGTWVTRPRQLKLVMEADE</sequence>